<dbReference type="Gene3D" id="3.10.10.10">
    <property type="entry name" value="HIV Type 1 Reverse Transcriptase, subunit A, domain 1"/>
    <property type="match status" value="1"/>
</dbReference>
<dbReference type="SUPFAM" id="SSF56672">
    <property type="entry name" value="DNA/RNA polymerases"/>
    <property type="match status" value="1"/>
</dbReference>
<sequence>MDPRVQEEQRLKSTKRLEKVKITQGNEQVTHLGEHLFVCLEAKSDVQRKRRVGGEMRIAMDKETTNLEEVGFIKEAKYTTWLSNVVLVKKSIGKWTMCSYYTNLNKAYPKNSYPLPSIDWLVKGASRYKVLNIIIFKIDKPEHVSDLEEIFFYIRKHNMRLNTKKCVFDIQGRSFWVSSSLTRELFLPKAVKKVQPFFQLLKKSMKFQWSNQCEEAFKDFKYFLASPSILTKPKEG</sequence>
<name>A0A371FST5_MUCPR</name>
<keyword evidence="2" id="KW-1185">Reference proteome</keyword>
<dbReference type="AlphaFoldDB" id="A0A371FST5"/>
<feature type="non-terminal residue" evidence="1">
    <location>
        <position position="1"/>
    </location>
</feature>
<dbReference type="InterPro" id="IPR043128">
    <property type="entry name" value="Rev_trsase/Diguanyl_cyclase"/>
</dbReference>
<dbReference type="Gene3D" id="3.30.70.270">
    <property type="match status" value="1"/>
</dbReference>
<proteinExistence type="predicted"/>
<dbReference type="PANTHER" id="PTHR24559">
    <property type="entry name" value="TRANSPOSON TY3-I GAG-POL POLYPROTEIN"/>
    <property type="match status" value="1"/>
</dbReference>
<accession>A0A371FST5</accession>
<dbReference type="InterPro" id="IPR043502">
    <property type="entry name" value="DNA/RNA_pol_sf"/>
</dbReference>
<evidence type="ECO:0000313" key="2">
    <source>
        <dbReference type="Proteomes" id="UP000257109"/>
    </source>
</evidence>
<dbReference type="OrthoDB" id="1928766at2759"/>
<organism evidence="1 2">
    <name type="scientific">Mucuna pruriens</name>
    <name type="common">Velvet bean</name>
    <name type="synonym">Dolichos pruriens</name>
    <dbReference type="NCBI Taxonomy" id="157652"/>
    <lineage>
        <taxon>Eukaryota</taxon>
        <taxon>Viridiplantae</taxon>
        <taxon>Streptophyta</taxon>
        <taxon>Embryophyta</taxon>
        <taxon>Tracheophyta</taxon>
        <taxon>Spermatophyta</taxon>
        <taxon>Magnoliopsida</taxon>
        <taxon>eudicotyledons</taxon>
        <taxon>Gunneridae</taxon>
        <taxon>Pentapetalae</taxon>
        <taxon>rosids</taxon>
        <taxon>fabids</taxon>
        <taxon>Fabales</taxon>
        <taxon>Fabaceae</taxon>
        <taxon>Papilionoideae</taxon>
        <taxon>50 kb inversion clade</taxon>
        <taxon>NPAAA clade</taxon>
        <taxon>indigoferoid/millettioid clade</taxon>
        <taxon>Phaseoleae</taxon>
        <taxon>Mucuna</taxon>
    </lineage>
</organism>
<dbReference type="PANTHER" id="PTHR24559:SF444">
    <property type="entry name" value="REVERSE TRANSCRIPTASE DOMAIN-CONTAINING PROTEIN"/>
    <property type="match status" value="1"/>
</dbReference>
<evidence type="ECO:0000313" key="1">
    <source>
        <dbReference type="EMBL" id="RDX81352.1"/>
    </source>
</evidence>
<protein>
    <submittedName>
        <fullName evidence="1">Uncharacterized protein</fullName>
    </submittedName>
</protein>
<gene>
    <name evidence="1" type="ORF">CR513_37980</name>
</gene>
<comment type="caution">
    <text evidence="1">The sequence shown here is derived from an EMBL/GenBank/DDBJ whole genome shotgun (WGS) entry which is preliminary data.</text>
</comment>
<reference evidence="1" key="1">
    <citation type="submission" date="2018-05" db="EMBL/GenBank/DDBJ databases">
        <title>Draft genome of Mucuna pruriens seed.</title>
        <authorList>
            <person name="Nnadi N.E."/>
            <person name="Vos R."/>
            <person name="Hasami M.H."/>
            <person name="Devisetty U.K."/>
            <person name="Aguiy J.C."/>
        </authorList>
    </citation>
    <scope>NUCLEOTIDE SEQUENCE [LARGE SCALE GENOMIC DNA]</scope>
    <source>
        <strain evidence="1">JCA_2017</strain>
    </source>
</reference>
<dbReference type="Proteomes" id="UP000257109">
    <property type="component" value="Unassembled WGS sequence"/>
</dbReference>
<dbReference type="InterPro" id="IPR053134">
    <property type="entry name" value="RNA-dir_DNA_polymerase"/>
</dbReference>
<dbReference type="EMBL" id="QJKJ01007954">
    <property type="protein sequence ID" value="RDX81352.1"/>
    <property type="molecule type" value="Genomic_DNA"/>
</dbReference>